<organism evidence="1 2">
    <name type="scientific">Halanaerobacter jeridensis</name>
    <dbReference type="NCBI Taxonomy" id="706427"/>
    <lineage>
        <taxon>Bacteria</taxon>
        <taxon>Bacillati</taxon>
        <taxon>Bacillota</taxon>
        <taxon>Clostridia</taxon>
        <taxon>Halanaerobiales</taxon>
        <taxon>Halobacteroidaceae</taxon>
        <taxon>Halanaerobacter</taxon>
    </lineage>
</organism>
<proteinExistence type="predicted"/>
<gene>
    <name evidence="1" type="ORF">JOC47_002211</name>
</gene>
<evidence type="ECO:0000313" key="1">
    <source>
        <dbReference type="EMBL" id="MBM7557345.1"/>
    </source>
</evidence>
<dbReference type="RefSeq" id="WP_204702100.1">
    <property type="nucleotide sequence ID" value="NZ_JAFBDQ010000011.1"/>
</dbReference>
<dbReference type="Proteomes" id="UP000774000">
    <property type="component" value="Unassembled WGS sequence"/>
</dbReference>
<evidence type="ECO:0000313" key="2">
    <source>
        <dbReference type="Proteomes" id="UP000774000"/>
    </source>
</evidence>
<reference evidence="1" key="1">
    <citation type="submission" date="2021-01" db="EMBL/GenBank/DDBJ databases">
        <title>Genomic Encyclopedia of Type Strains, Phase IV (KMG-IV): sequencing the most valuable type-strain genomes for metagenomic binning, comparative biology and taxonomic classification.</title>
        <authorList>
            <person name="Goeker M."/>
        </authorList>
    </citation>
    <scope>NUCLEOTIDE SEQUENCE</scope>
    <source>
        <strain evidence="1">DSM 23230</strain>
    </source>
</reference>
<keyword evidence="2" id="KW-1185">Reference proteome</keyword>
<sequence>MILEKELGFSGNIYVKAQLEQKYNGENIAKIDQGYLDYYTKNVDFRVGKQIIRWGTGYRFKPNDVFNPNDMTGYKAFFDKMAINAVKANYYLPNRSEISLVVTPESKVQKMGLEKENDVAKRTAAEFGVQTYQQLIQDPNFKALLDAWSNYGINIDENTVQNWMAPEYDKPLDNPQVGLRFTKRGVKGFDYSVMLSQTTEKTIVLDKKFFQETLPQELTNLTNKTNGYLTKGMLGKALDVVENYEIPIKYVYPEITNIGFSAIGQVGKQNVWIDMNYSIFGEEEYLDGGYYVIGHDMKLANNLYLTNQLTYAAPILKGDDELITLNWIFEYPINNKHEFILTSMYDISNNGFSLEPQFNYQLNKSSQLQLGLTWLGAEEEGDPMTWFSKDRVYSRLKVDF</sequence>
<dbReference type="AlphaFoldDB" id="A0A939BMS7"/>
<protein>
    <submittedName>
        <fullName evidence="1">Uncharacterized protein</fullName>
    </submittedName>
</protein>
<comment type="caution">
    <text evidence="1">The sequence shown here is derived from an EMBL/GenBank/DDBJ whole genome shotgun (WGS) entry which is preliminary data.</text>
</comment>
<dbReference type="EMBL" id="JAFBDQ010000011">
    <property type="protein sequence ID" value="MBM7557345.1"/>
    <property type="molecule type" value="Genomic_DNA"/>
</dbReference>
<name>A0A939BMS7_9FIRM</name>
<accession>A0A939BMS7</accession>